<dbReference type="InterPro" id="IPR011047">
    <property type="entry name" value="Quinoprotein_ADH-like_sf"/>
</dbReference>
<comment type="caution">
    <text evidence="2">The sequence shown here is derived from an EMBL/GenBank/DDBJ whole genome shotgun (WGS) entry which is preliminary data.</text>
</comment>
<reference evidence="2" key="1">
    <citation type="journal article" date="2020" name="mSystems">
        <title>Genome- and Community-Level Interaction Insights into Carbon Utilization and Element Cycling Functions of Hydrothermarchaeota in Hydrothermal Sediment.</title>
        <authorList>
            <person name="Zhou Z."/>
            <person name="Liu Y."/>
            <person name="Xu W."/>
            <person name="Pan J."/>
            <person name="Luo Z.H."/>
            <person name="Li M."/>
        </authorList>
    </citation>
    <scope>NUCLEOTIDE SEQUENCE [LARGE SCALE GENOMIC DNA]</scope>
    <source>
        <strain evidence="2">HyVt-527</strain>
    </source>
</reference>
<feature type="domain" description="Pyrrolo-quinoline quinone repeat" evidence="1">
    <location>
        <begin position="209"/>
        <end position="348"/>
    </location>
</feature>
<organism evidence="2">
    <name type="scientific">Caldithrix abyssi</name>
    <dbReference type="NCBI Taxonomy" id="187145"/>
    <lineage>
        <taxon>Bacteria</taxon>
        <taxon>Pseudomonadati</taxon>
        <taxon>Calditrichota</taxon>
        <taxon>Calditrichia</taxon>
        <taxon>Calditrichales</taxon>
        <taxon>Calditrichaceae</taxon>
        <taxon>Caldithrix</taxon>
    </lineage>
</organism>
<evidence type="ECO:0000313" key="2">
    <source>
        <dbReference type="EMBL" id="HHJ52852.1"/>
    </source>
</evidence>
<proteinExistence type="predicted"/>
<accession>A0A7V5PPH6</accession>
<gene>
    <name evidence="2" type="ORF">ENJ89_06630</name>
</gene>
<dbReference type="PANTHER" id="PTHR34512:SF30">
    <property type="entry name" value="OUTER MEMBRANE PROTEIN ASSEMBLY FACTOR BAMB"/>
    <property type="match status" value="1"/>
</dbReference>
<dbReference type="AlphaFoldDB" id="A0A7V5PPH6"/>
<dbReference type="PANTHER" id="PTHR34512">
    <property type="entry name" value="CELL SURFACE PROTEIN"/>
    <property type="match status" value="1"/>
</dbReference>
<dbReference type="SMART" id="SM00564">
    <property type="entry name" value="PQQ"/>
    <property type="match status" value="7"/>
</dbReference>
<dbReference type="Pfam" id="PF13360">
    <property type="entry name" value="PQQ_2"/>
    <property type="match status" value="2"/>
</dbReference>
<dbReference type="InterPro" id="IPR018391">
    <property type="entry name" value="PQQ_b-propeller_rpt"/>
</dbReference>
<sequence length="382" mass="42288">MNKYIKNSGIVVILLVELILSSCQKPALNVRDLHAPVIISTENINFFRNNFLPVPMSDSLTWMEDISLNSTTTSTLCAKGGNLVFTTHNGFLYTLNGKTFNQKQNTKIGKWMNSAPTILDGMAFISGSTGKYGLIAYDLFRGKVVWKEYGDFSDGAPVVFDGYVYHLTSEGKISILEKRTGKKVKTLYLEHDPVGSIAGNGEKLIAACRDGYLVCYDLKTAGQIWNLNLGAPIYNSPVFVNDSLVVVGNYLGKVAAINVQTGRILWQQKTNGNILNPLSADGERIYVPTSNGRISALSVRSGALQWSYQTQTPPCVPMLVTRGKLWIGTSHKWLHILDKSNGKEIRSILLPGRPSSMPAFINHHMVIGIEFRELAVYEVRHE</sequence>
<dbReference type="Gene3D" id="2.130.10.10">
    <property type="entry name" value="YVTN repeat-like/Quinoprotein amine dehydrogenase"/>
    <property type="match status" value="2"/>
</dbReference>
<dbReference type="InterPro" id="IPR002372">
    <property type="entry name" value="PQQ_rpt_dom"/>
</dbReference>
<evidence type="ECO:0000259" key="1">
    <source>
        <dbReference type="Pfam" id="PF13360"/>
    </source>
</evidence>
<dbReference type="Proteomes" id="UP000886124">
    <property type="component" value="Unassembled WGS sequence"/>
</dbReference>
<feature type="domain" description="Pyrrolo-quinoline quinone repeat" evidence="1">
    <location>
        <begin position="72"/>
        <end position="186"/>
    </location>
</feature>
<dbReference type="SUPFAM" id="SSF50998">
    <property type="entry name" value="Quinoprotein alcohol dehydrogenase-like"/>
    <property type="match status" value="2"/>
</dbReference>
<dbReference type="EMBL" id="DROD01000446">
    <property type="protein sequence ID" value="HHJ52852.1"/>
    <property type="molecule type" value="Genomic_DNA"/>
</dbReference>
<dbReference type="InterPro" id="IPR015943">
    <property type="entry name" value="WD40/YVTN_repeat-like_dom_sf"/>
</dbReference>
<protein>
    <recommendedName>
        <fullName evidence="1">Pyrrolo-quinoline quinone repeat domain-containing protein</fullName>
    </recommendedName>
</protein>
<name>A0A7V5PPH6_CALAY</name>